<evidence type="ECO:0000313" key="2">
    <source>
        <dbReference type="EMBL" id="KYC71613.1"/>
    </source>
</evidence>
<name>A0A150KGN0_HEYCO</name>
<sequence length="55" mass="6440">MDEKQLAQCFRIEKRGSHPAFHYTRVTQMPVLTYNREETEQIKMANLAHTGCVKC</sequence>
<dbReference type="AlphaFoldDB" id="A0A150KGN0"/>
<evidence type="ECO:0000313" key="3">
    <source>
        <dbReference type="Proteomes" id="UP000075288"/>
    </source>
</evidence>
<dbReference type="Proteomes" id="UP000075288">
    <property type="component" value="Unassembled WGS sequence"/>
</dbReference>
<dbReference type="EMBL" id="LQYG01000006">
    <property type="protein sequence ID" value="KYC66569.1"/>
    <property type="molecule type" value="Genomic_DNA"/>
</dbReference>
<comment type="caution">
    <text evidence="2">The sequence shown here is derived from an EMBL/GenBank/DDBJ whole genome shotgun (WGS) entry which is preliminary data.</text>
</comment>
<reference evidence="3 4" key="1">
    <citation type="submission" date="2016-01" db="EMBL/GenBank/DDBJ databases">
        <title>Genome Sequences of Twelve Sporeforming Bacillus Species Isolated from Foods.</title>
        <authorList>
            <person name="Berendsen E.M."/>
            <person name="Wells-Bennik M.H."/>
            <person name="Krawcyk A.O."/>
            <person name="De Jong A."/>
            <person name="Holsappel S."/>
            <person name="Eijlander R.T."/>
            <person name="Kuipers O.P."/>
        </authorList>
    </citation>
    <scope>NUCLEOTIDE SEQUENCE [LARGE SCALE GENOMIC DNA]</scope>
    <source>
        <strain evidence="1 3">B4098</strain>
        <strain evidence="2 4">B4099</strain>
    </source>
</reference>
<protein>
    <submittedName>
        <fullName evidence="2">Uncharacterized protein</fullName>
    </submittedName>
</protein>
<accession>A0A150KGN0</accession>
<organism evidence="2 4">
    <name type="scientific">Heyndrickxia coagulans</name>
    <name type="common">Weizmannia coagulans</name>
    <dbReference type="NCBI Taxonomy" id="1398"/>
    <lineage>
        <taxon>Bacteria</taxon>
        <taxon>Bacillati</taxon>
        <taxon>Bacillota</taxon>
        <taxon>Bacilli</taxon>
        <taxon>Bacillales</taxon>
        <taxon>Bacillaceae</taxon>
        <taxon>Heyndrickxia</taxon>
    </lineage>
</organism>
<dbReference type="Proteomes" id="UP000075304">
    <property type="component" value="Unassembled WGS sequence"/>
</dbReference>
<evidence type="ECO:0000313" key="1">
    <source>
        <dbReference type="EMBL" id="KYC66569.1"/>
    </source>
</evidence>
<evidence type="ECO:0000313" key="4">
    <source>
        <dbReference type="Proteomes" id="UP000075304"/>
    </source>
</evidence>
<dbReference type="PATRIC" id="fig|1398.25.peg.1937"/>
<proteinExistence type="predicted"/>
<dbReference type="EMBL" id="LQYI01000025">
    <property type="protein sequence ID" value="KYC71613.1"/>
    <property type="molecule type" value="Genomic_DNA"/>
</dbReference>
<gene>
    <name evidence="1" type="ORF">B4098_1459</name>
    <name evidence="2" type="ORF">B4099_1707</name>
</gene>